<dbReference type="EMBL" id="CP086136">
    <property type="protein sequence ID" value="UEM09048.1"/>
    <property type="molecule type" value="Genomic_DNA"/>
</dbReference>
<evidence type="ECO:0000313" key="2">
    <source>
        <dbReference type="EMBL" id="MBO1865425.1"/>
    </source>
</evidence>
<dbReference type="RefSeq" id="WP_208087228.1">
    <property type="nucleotide sequence ID" value="NZ_CP086136.1"/>
</dbReference>
<evidence type="ECO:0000313" key="4">
    <source>
        <dbReference type="Proteomes" id="UP000664702"/>
    </source>
</evidence>
<organism evidence="2">
    <name type="scientific">Bradyrhizobium barranii subsp. barranii</name>
    <dbReference type="NCBI Taxonomy" id="2823807"/>
    <lineage>
        <taxon>Bacteria</taxon>
        <taxon>Pseudomonadati</taxon>
        <taxon>Pseudomonadota</taxon>
        <taxon>Alphaproteobacteria</taxon>
        <taxon>Hyphomicrobiales</taxon>
        <taxon>Nitrobacteraceae</taxon>
        <taxon>Bradyrhizobium</taxon>
        <taxon>Bradyrhizobium barranii</taxon>
    </lineage>
</organism>
<evidence type="ECO:0000313" key="3">
    <source>
        <dbReference type="EMBL" id="UEM09048.1"/>
    </source>
</evidence>
<dbReference type="PANTHER" id="PTHR37292:SF2">
    <property type="entry name" value="DUF262 DOMAIN-CONTAINING PROTEIN"/>
    <property type="match status" value="1"/>
</dbReference>
<gene>
    <name evidence="3" type="ORF">J4G43_030380</name>
    <name evidence="2" type="ORF">J4G43_32355</name>
</gene>
<dbReference type="AlphaFoldDB" id="A0A939MCL4"/>
<protein>
    <submittedName>
        <fullName evidence="2">DUF262 domain-containing protein</fullName>
    </submittedName>
</protein>
<feature type="domain" description="GmrSD restriction endonucleases N-terminal" evidence="1">
    <location>
        <begin position="11"/>
        <end position="215"/>
    </location>
</feature>
<evidence type="ECO:0000259" key="1">
    <source>
        <dbReference type="Pfam" id="PF03235"/>
    </source>
</evidence>
<dbReference type="PANTHER" id="PTHR37292">
    <property type="entry name" value="VNG6097C"/>
    <property type="match status" value="1"/>
</dbReference>
<proteinExistence type="predicted"/>
<name>A0A939MCL4_9BRAD</name>
<accession>A0A939MCL4</accession>
<sequence>MAEPLNIRKIIQELLAGRMRVPNFQRGFVWDPERVAYLMDSIYKGYPFGSILLWRTKQELTHERDLGPFHLPQNDPEYPTDYILDGQQRITSIFGVFQTEIALEDKPLWAKIYYDMKGSENAQESSFTALEDEDVIKHQHFPIGCLFDPVLYRKETTDYDDTTIARLDKIQARFKEALIPVQTITTEDKTAVAIVFERVNQRGVELDTVQLLSAWTWSGDFDLNQRFEELAADLTPFGFKDVGGDKDLLLRCCSAVMLRDPSPDSLISLNGTKVRETFDHVVTGIKGAIDFLRKNLHVESLDNLPYVNLLVPLSVFFAGEPNKQKRVTNNQRKEILRWFWHTCIHRKYNSQPIKSLREDVIEFAKLADGSITKLTHPEAGLSNTFFLNNTFRLNSVVSRTFILLLAQKGPRSFLSGNKIDLRKALKEYNRNEFHHIHPRSFLKTAKNSEIDDSCLANMCFLSRSDNNSISGSAPSDYRKRMGEDIEDIEEANFLPPSTWQDNFETFVEERSVLLTFYAAQLLGGGTAPKTKKGA</sequence>
<dbReference type="Proteomes" id="UP000664702">
    <property type="component" value="Chromosome"/>
</dbReference>
<reference evidence="3 4" key="2">
    <citation type="journal article" date="2022" name="Int. J. Syst. Evol. Microbiol.">
        <title>Strains of Bradyrhizobium barranii sp. nov. associated with legumes native to Canada are symbionts of soybeans and belong to different subspecies (subsp. barranii subsp. nov. and subsp. apii subsp. nov.) and symbiovars (sv. glycinearum and sv. septentrionale).</title>
        <authorList>
            <person name="Bromfield E.S.P."/>
            <person name="Cloutier S."/>
            <person name="Wasai-Hara S."/>
            <person name="Minamisawa K."/>
        </authorList>
    </citation>
    <scope>NUCLEOTIDE SEQUENCE [LARGE SCALE GENOMIC DNA]</scope>
    <source>
        <strain evidence="3 4">144S4</strain>
    </source>
</reference>
<reference evidence="2" key="1">
    <citation type="submission" date="2021-03" db="EMBL/GenBank/DDBJ databases">
        <title>Whole Genome Sequence of Bradyrhizobium sp. Strain 144S4.</title>
        <authorList>
            <person name="Bromfield E.S.P."/>
            <person name="Cloutier S."/>
        </authorList>
    </citation>
    <scope>NUCLEOTIDE SEQUENCE [LARGE SCALE GENOMIC DNA]</scope>
    <source>
        <strain evidence="2">144S4</strain>
    </source>
</reference>
<dbReference type="InterPro" id="IPR004919">
    <property type="entry name" value="GmrSD_N"/>
</dbReference>
<dbReference type="KEGG" id="bban:J4G43_030380"/>
<dbReference type="EMBL" id="JAGEMI010000001">
    <property type="protein sequence ID" value="MBO1865425.1"/>
    <property type="molecule type" value="Genomic_DNA"/>
</dbReference>
<dbReference type="Pfam" id="PF03235">
    <property type="entry name" value="GmrSD_N"/>
    <property type="match status" value="1"/>
</dbReference>